<sequence>MGSSVMCRPSAASMLALALIAAFSNEHTTRSRLLPVLAAALLFPGADAGPEPGEPGASPITGWVWSPYRGKLGPLSNVDESPVSFFRDSEPWWPDTLVKINPSPAPFEVHWAPQSPSPIFANVLAIGTPAPIALLLPSRLPKRSLTALISQQFPHTAYLSGQDAGAMLCRSAAIAGCCYGDLDSTPCNLYPTAGGHQPMEAPLLKKLQRLAEPAGEPARPMHFAWDNFPQWSGGVPSSLFIATDGSGDRGGSWAFLVWGYFKGRWYRIGWAAAPLSDTPWIPPALRQCCGRLASFCGELTALESAGLWLSSAIDLWLLHTNARPSQVTLAVDNAAALQVDLHVLTANIQTIKDASIRRWKGPGLLTWRSGAAKGQYGCEIWIRERATTPPLTQSDWKILHASPRILAITCSAPHFPVSVVSAHAPHADRPDKEARQFWHELHAVVHRVPPSRALVVGLDANGDFHASDSEGYLIGDLLARSEPGRNDDLLLEFCLTQGLEAPATFSDYQQGPSWTWQHTSGRQKRIDHLLFRPGPWSHHLLAQAFDFDIVNGARDHVAIRARSTLFCPQRPPAASPARRANREEVKQFGEELWARMRPQHCRWEHPDDMLAHLSHDFHRITQDLPPRPAFQPRQAYLHEQTVSLLLYLKDWRSQVRVLLRDLHRQQAAWSAWRGRSQSLRFEISQQRLVLGAYTLQEHRLQARVHSLARKDKIRHFETLTAAAAEEWHATGQPMRAILHLKWASKRSAERRTVHAAGGYDIGDALEEQFRAQEGGLRVTKPQLDSRLSAWQNRPTTTCSSALPSLTDIEQCCLRQKDGKASGPDAIPNELWRHFPVHAGRWLWRICAYTALSGREPSHFKKALQCALYKKGPASLPSNYRSIALLNGVAKIWHSHIRSTIGLAVLNHYDSFQLGGRRRIPVSFAVATYRTIWDLSVQAGRCVFALFVDIQAAYYETSRQLLFDGDPHLTTPATPRHQHLAQLTAELLQQGALEVLGIAQAERDLLQDCIACSHWQMVGSDNIFIATRGSRPGDGLADVLFGALFTLALRHIKRACSAEGIVHIAAGANIGRPDEVIPVGWADDLAILVDFDDPSSLQRLAPRVADITISTLEHLRFRVNLGRGKTESMLDVRGHTAKQVRGDMLSGDSTLSLPDLREIRITAEYRYLGVIQQPRDTGRRDQELALQRAQAAWAQARGLLGSASLPWSLKHAWAAGRVLPAAYATRATSTAVSGRATAPLEGFFEKTTRALALSWQHGHVLSKPSLCLFAGLTSPTVATTIARVRLVVQLCVQAPAPVWAVFEAGWNRATTLCDLLTDACGQVLPATSLPDKHITLPLVQRHATAFLTACKHLSRFGTIYQAFWELWHDITTPRSKKVLGVPGTYVCPLCRQSLPSLHALAAHTHRRHSVVNSLTRFTDGTTCLWCHTNHHTTDRLKYHLRTSPHCLHGLRVQVGPVYTYGSGTKRRGAGGHRGLPPTRIPGPLNATPAQRLAASEGRRVNEQELLQELQSTVGVSDVYSWPETYPAEESSPRADDESEHTPARSRIAIPFLAGAAAAVHLLGVTCRLASMVESMARRRERQRPKHAVDPRGPEHRWQKSAA</sequence>
<dbReference type="Pfam" id="PF03372">
    <property type="entry name" value="Exo_endo_phos"/>
    <property type="match status" value="1"/>
</dbReference>
<evidence type="ECO:0000256" key="2">
    <source>
        <dbReference type="SAM" id="Phobius"/>
    </source>
</evidence>
<feature type="region of interest" description="Disordered" evidence="1">
    <location>
        <begin position="1462"/>
        <end position="1485"/>
    </location>
</feature>
<dbReference type="Proteomes" id="UP000186817">
    <property type="component" value="Unassembled WGS sequence"/>
</dbReference>
<feature type="transmembrane region" description="Helical" evidence="2">
    <location>
        <begin position="1546"/>
        <end position="1568"/>
    </location>
</feature>
<dbReference type="InterPro" id="IPR036691">
    <property type="entry name" value="Endo/exonu/phosph_ase_sf"/>
</dbReference>
<keyword evidence="2" id="KW-0472">Membrane</keyword>
<evidence type="ECO:0000256" key="3">
    <source>
        <dbReference type="SAM" id="SignalP"/>
    </source>
</evidence>
<feature type="chain" id="PRO_5043332675" evidence="3">
    <location>
        <begin position="49"/>
        <end position="1601"/>
    </location>
</feature>
<dbReference type="OrthoDB" id="6627741at2759"/>
<feature type="signal peptide" evidence="3">
    <location>
        <begin position="1"/>
        <end position="48"/>
    </location>
</feature>
<evidence type="ECO:0000313" key="4">
    <source>
        <dbReference type="EMBL" id="OLP92600.1"/>
    </source>
</evidence>
<protein>
    <submittedName>
        <fullName evidence="4">Uncharacterized protein</fullName>
    </submittedName>
</protein>
<dbReference type="InterPro" id="IPR013087">
    <property type="entry name" value="Znf_C2H2_type"/>
</dbReference>
<evidence type="ECO:0000256" key="1">
    <source>
        <dbReference type="SAM" id="MobiDB-lite"/>
    </source>
</evidence>
<keyword evidence="5" id="KW-1185">Reference proteome</keyword>
<name>A0A1Q9DBY7_SYMMI</name>
<feature type="compositionally biased region" description="Basic and acidic residues" evidence="1">
    <location>
        <begin position="1529"/>
        <end position="1541"/>
    </location>
</feature>
<dbReference type="InterPro" id="IPR005135">
    <property type="entry name" value="Endo/exonuclease/phosphatase"/>
</dbReference>
<dbReference type="PANTHER" id="PTHR19446">
    <property type="entry name" value="REVERSE TRANSCRIPTASES"/>
    <property type="match status" value="1"/>
</dbReference>
<proteinExistence type="predicted"/>
<feature type="region of interest" description="Disordered" evidence="1">
    <location>
        <begin position="1576"/>
        <end position="1601"/>
    </location>
</feature>
<keyword evidence="2" id="KW-1133">Transmembrane helix</keyword>
<comment type="caution">
    <text evidence="4">The sequence shown here is derived from an EMBL/GenBank/DDBJ whole genome shotgun (WGS) entry which is preliminary data.</text>
</comment>
<keyword evidence="2" id="KW-0812">Transmembrane</keyword>
<gene>
    <name evidence="4" type="ORF">AK812_SmicGene25570</name>
</gene>
<feature type="compositionally biased region" description="Basic and acidic residues" evidence="1">
    <location>
        <begin position="1585"/>
        <end position="1601"/>
    </location>
</feature>
<dbReference type="Gene3D" id="3.60.10.10">
    <property type="entry name" value="Endonuclease/exonuclease/phosphatase"/>
    <property type="match status" value="1"/>
</dbReference>
<feature type="region of interest" description="Disordered" evidence="1">
    <location>
        <begin position="1522"/>
        <end position="1541"/>
    </location>
</feature>
<evidence type="ECO:0000313" key="5">
    <source>
        <dbReference type="Proteomes" id="UP000186817"/>
    </source>
</evidence>
<dbReference type="SUPFAM" id="SSF56219">
    <property type="entry name" value="DNase I-like"/>
    <property type="match status" value="1"/>
</dbReference>
<dbReference type="GO" id="GO:0003824">
    <property type="term" value="F:catalytic activity"/>
    <property type="evidence" value="ECO:0007669"/>
    <property type="project" value="InterPro"/>
</dbReference>
<accession>A0A1Q9DBY7</accession>
<dbReference type="EMBL" id="LSRX01000614">
    <property type="protein sequence ID" value="OLP92600.1"/>
    <property type="molecule type" value="Genomic_DNA"/>
</dbReference>
<reference evidence="4 5" key="1">
    <citation type="submission" date="2016-02" db="EMBL/GenBank/DDBJ databases">
        <title>Genome analysis of coral dinoflagellate symbionts highlights evolutionary adaptations to a symbiotic lifestyle.</title>
        <authorList>
            <person name="Aranda M."/>
            <person name="Li Y."/>
            <person name="Liew Y.J."/>
            <person name="Baumgarten S."/>
            <person name="Simakov O."/>
            <person name="Wilson M."/>
            <person name="Piel J."/>
            <person name="Ashoor H."/>
            <person name="Bougouffa S."/>
            <person name="Bajic V.B."/>
            <person name="Ryu T."/>
            <person name="Ravasi T."/>
            <person name="Bayer T."/>
            <person name="Micklem G."/>
            <person name="Kim H."/>
            <person name="Bhak J."/>
            <person name="Lajeunesse T.C."/>
            <person name="Voolstra C.R."/>
        </authorList>
    </citation>
    <scope>NUCLEOTIDE SEQUENCE [LARGE SCALE GENOMIC DNA]</scope>
    <source>
        <strain evidence="4 5">CCMP2467</strain>
    </source>
</reference>
<organism evidence="4 5">
    <name type="scientific">Symbiodinium microadriaticum</name>
    <name type="common">Dinoflagellate</name>
    <name type="synonym">Zooxanthella microadriatica</name>
    <dbReference type="NCBI Taxonomy" id="2951"/>
    <lineage>
        <taxon>Eukaryota</taxon>
        <taxon>Sar</taxon>
        <taxon>Alveolata</taxon>
        <taxon>Dinophyceae</taxon>
        <taxon>Suessiales</taxon>
        <taxon>Symbiodiniaceae</taxon>
        <taxon>Symbiodinium</taxon>
    </lineage>
</organism>
<keyword evidence="3" id="KW-0732">Signal</keyword>
<dbReference type="PROSITE" id="PS00028">
    <property type="entry name" value="ZINC_FINGER_C2H2_1"/>
    <property type="match status" value="1"/>
</dbReference>